<reference evidence="1" key="1">
    <citation type="submission" date="2021-02" db="EMBL/GenBank/DDBJ databases">
        <authorList>
            <person name="Nowell W R."/>
        </authorList>
    </citation>
    <scope>NUCLEOTIDE SEQUENCE</scope>
</reference>
<keyword evidence="3" id="KW-1185">Reference proteome</keyword>
<comment type="caution">
    <text evidence="1">The sequence shown here is derived from an EMBL/GenBank/DDBJ whole genome shotgun (WGS) entry which is preliminary data.</text>
</comment>
<dbReference type="Proteomes" id="UP000681722">
    <property type="component" value="Unassembled WGS sequence"/>
</dbReference>
<evidence type="ECO:0000313" key="2">
    <source>
        <dbReference type="EMBL" id="CAF3850117.1"/>
    </source>
</evidence>
<sequence length="504" mass="58410">MTIVPGSVETYPDRDTTFFLYPDQDIGGVPLLPGEYESLKDRFRQILGELETFTDPDKCLRFIRQCSNRTIFLIASGTLGEIIVPKVYNYPQIHAIFILCVNIAKHKTWATKFSDKTNIFDFDEDLLIRLINEIARYFTNEAEKLRDTNQLVNAYALYSNAQLLFDKANVLQRKACDDVLSLIEIQKAKLEQVKGENNLETAQFSPDFWSLSKKHTLPRDSAWSITIHLEHLQYTLTKQSYDAEIESSRLMKRLEMCEFFIEPFTIVCLNTSSTYQRIHVGNKAFKSGVYNTNIIQPSTVACCTDKDQCFEFIKLNAHKTISLIILLNTIISEDWKPTVEQYSHLSQIHWIYVLSTKVPQDKALLINYSKVRGIYDAENILFCQFLNDAATYFISRGDQVKETSNENSSIKFYVYCPNGTWAIHKDRFIKDKLRVFEVFDEHNLIFQLGQVTGMLHKKVADYYRELGNDDEADQQLYNAVRINRTIQLELTNRMMVNPGIEENP</sequence>
<proteinExistence type="predicted"/>
<evidence type="ECO:0000313" key="1">
    <source>
        <dbReference type="EMBL" id="CAF1084484.1"/>
    </source>
</evidence>
<dbReference type="EMBL" id="CAJOBC010005057">
    <property type="protein sequence ID" value="CAF3850117.1"/>
    <property type="molecule type" value="Genomic_DNA"/>
</dbReference>
<gene>
    <name evidence="1" type="ORF">GPM918_LOCUS17936</name>
    <name evidence="2" type="ORF">SRO942_LOCUS17933</name>
</gene>
<dbReference type="EMBL" id="CAJNOQ010005056">
    <property type="protein sequence ID" value="CAF1084484.1"/>
    <property type="molecule type" value="Genomic_DNA"/>
</dbReference>
<evidence type="ECO:0000313" key="3">
    <source>
        <dbReference type="Proteomes" id="UP000663829"/>
    </source>
</evidence>
<name>A0A814MYG0_9BILA</name>
<accession>A0A814MYG0</accession>
<dbReference type="AlphaFoldDB" id="A0A814MYG0"/>
<protein>
    <submittedName>
        <fullName evidence="1">Uncharacterized protein</fullName>
    </submittedName>
</protein>
<dbReference type="Proteomes" id="UP000663829">
    <property type="component" value="Unassembled WGS sequence"/>
</dbReference>
<organism evidence="1 3">
    <name type="scientific">Didymodactylos carnosus</name>
    <dbReference type="NCBI Taxonomy" id="1234261"/>
    <lineage>
        <taxon>Eukaryota</taxon>
        <taxon>Metazoa</taxon>
        <taxon>Spiralia</taxon>
        <taxon>Gnathifera</taxon>
        <taxon>Rotifera</taxon>
        <taxon>Eurotatoria</taxon>
        <taxon>Bdelloidea</taxon>
        <taxon>Philodinida</taxon>
        <taxon>Philodinidae</taxon>
        <taxon>Didymodactylos</taxon>
    </lineage>
</organism>